<dbReference type="PANTHER" id="PTHR30346">
    <property type="entry name" value="TRANSCRIPTIONAL DUAL REGULATOR HCAR-RELATED"/>
    <property type="match status" value="1"/>
</dbReference>
<dbReference type="GO" id="GO:0003700">
    <property type="term" value="F:DNA-binding transcription factor activity"/>
    <property type="evidence" value="ECO:0007669"/>
    <property type="project" value="TreeGrafter"/>
</dbReference>
<dbReference type="GO" id="GO:0032993">
    <property type="term" value="C:protein-DNA complex"/>
    <property type="evidence" value="ECO:0007669"/>
    <property type="project" value="TreeGrafter"/>
</dbReference>
<dbReference type="EMBL" id="SUMC01000023">
    <property type="protein sequence ID" value="TKA09328.1"/>
    <property type="molecule type" value="Genomic_DNA"/>
</dbReference>
<dbReference type="OrthoDB" id="79118at2"/>
<evidence type="ECO:0000313" key="8">
    <source>
        <dbReference type="EMBL" id="TKA09340.1"/>
    </source>
</evidence>
<keyword evidence="3" id="KW-0238">DNA-binding</keyword>
<evidence type="ECO:0000313" key="9">
    <source>
        <dbReference type="Proteomes" id="UP000305778"/>
    </source>
</evidence>
<feature type="region of interest" description="Disordered" evidence="5">
    <location>
        <begin position="1"/>
        <end position="20"/>
    </location>
</feature>
<evidence type="ECO:0000256" key="3">
    <source>
        <dbReference type="ARBA" id="ARBA00023125"/>
    </source>
</evidence>
<protein>
    <recommendedName>
        <fullName evidence="6">LysR substrate-binding domain-containing protein</fullName>
    </recommendedName>
</protein>
<dbReference type="GO" id="GO:0003677">
    <property type="term" value="F:DNA binding"/>
    <property type="evidence" value="ECO:0007669"/>
    <property type="project" value="UniProtKB-KW"/>
</dbReference>
<dbReference type="Pfam" id="PF03466">
    <property type="entry name" value="LysR_substrate"/>
    <property type="match status" value="1"/>
</dbReference>
<dbReference type="AlphaFoldDB" id="A0A4U0SK24"/>
<dbReference type="Proteomes" id="UP000305778">
    <property type="component" value="Unassembled WGS sequence"/>
</dbReference>
<dbReference type="PANTHER" id="PTHR30346:SF0">
    <property type="entry name" value="HCA OPERON TRANSCRIPTIONAL ACTIVATOR HCAR"/>
    <property type="match status" value="1"/>
</dbReference>
<reference evidence="7 9" key="1">
    <citation type="submission" date="2019-04" db="EMBL/GenBank/DDBJ databases">
        <title>Streptomyces oryziradicis sp. nov., a novel actinomycete isolated from rhizosphere soil of rice (Oryza sativa L.).</title>
        <authorList>
            <person name="Li C."/>
        </authorList>
    </citation>
    <scope>NUCLEOTIDE SEQUENCE [LARGE SCALE GENOMIC DNA]</scope>
    <source>
        <strain evidence="7 9">NEAU-C40</strain>
    </source>
</reference>
<dbReference type="SUPFAM" id="SSF53850">
    <property type="entry name" value="Periplasmic binding protein-like II"/>
    <property type="match status" value="1"/>
</dbReference>
<evidence type="ECO:0000256" key="4">
    <source>
        <dbReference type="ARBA" id="ARBA00023163"/>
    </source>
</evidence>
<name>A0A4U0SK24_9ACTN</name>
<keyword evidence="9" id="KW-1185">Reference proteome</keyword>
<sequence>MDHAVRQAQRATGRPPITVATRPGTGSGLLADILRIYGALAAASPTEIVFTAAQPGALREGTADVAVICDSDKGDDLEIAQLASERPMALLPTGHPVAERGAVTLAELRAHPDYLPQCPTEPLDVVMDRVALGRLVVVVGESAADRLGRSVTAVPVADLPPTDLVFAWSPHARHPDLARFLHTARAIAARQPGQGQAS</sequence>
<dbReference type="EMBL" id="SUMC01000023">
    <property type="protein sequence ID" value="TKA09340.1"/>
    <property type="molecule type" value="Genomic_DNA"/>
</dbReference>
<evidence type="ECO:0000313" key="7">
    <source>
        <dbReference type="EMBL" id="TKA09328.1"/>
    </source>
</evidence>
<organism evidence="7 9">
    <name type="scientific">Actinacidiphila oryziradicis</name>
    <dbReference type="NCBI Taxonomy" id="2571141"/>
    <lineage>
        <taxon>Bacteria</taxon>
        <taxon>Bacillati</taxon>
        <taxon>Actinomycetota</taxon>
        <taxon>Actinomycetes</taxon>
        <taxon>Kitasatosporales</taxon>
        <taxon>Streptomycetaceae</taxon>
        <taxon>Actinacidiphila</taxon>
    </lineage>
</organism>
<feature type="domain" description="LysR substrate-binding" evidence="6">
    <location>
        <begin position="14"/>
        <end position="112"/>
    </location>
</feature>
<accession>A0A4U0SK24</accession>
<proteinExistence type="inferred from homology"/>
<gene>
    <name evidence="7" type="ORF">FCI23_23605</name>
    <name evidence="8" type="ORF">FCI23_23680</name>
</gene>
<keyword evidence="2" id="KW-0805">Transcription regulation</keyword>
<dbReference type="InterPro" id="IPR005119">
    <property type="entry name" value="LysR_subst-bd"/>
</dbReference>
<comment type="caution">
    <text evidence="7">The sequence shown here is derived from an EMBL/GenBank/DDBJ whole genome shotgun (WGS) entry which is preliminary data.</text>
</comment>
<dbReference type="Gene3D" id="3.40.190.10">
    <property type="entry name" value="Periplasmic binding protein-like II"/>
    <property type="match status" value="2"/>
</dbReference>
<evidence type="ECO:0000256" key="5">
    <source>
        <dbReference type="SAM" id="MobiDB-lite"/>
    </source>
</evidence>
<evidence type="ECO:0000256" key="1">
    <source>
        <dbReference type="ARBA" id="ARBA00009437"/>
    </source>
</evidence>
<evidence type="ECO:0000259" key="6">
    <source>
        <dbReference type="Pfam" id="PF03466"/>
    </source>
</evidence>
<evidence type="ECO:0000256" key="2">
    <source>
        <dbReference type="ARBA" id="ARBA00023015"/>
    </source>
</evidence>
<dbReference type="RefSeq" id="WP_136725935.1">
    <property type="nucleotide sequence ID" value="NZ_SUMC01000023.1"/>
</dbReference>
<keyword evidence="4" id="KW-0804">Transcription</keyword>
<comment type="similarity">
    <text evidence="1">Belongs to the LysR transcriptional regulatory family.</text>
</comment>